<gene>
    <name evidence="1" type="ORF">CK203_022529</name>
</gene>
<proteinExistence type="predicted"/>
<dbReference type="AlphaFoldDB" id="A0A438JEH4"/>
<evidence type="ECO:0000313" key="1">
    <source>
        <dbReference type="EMBL" id="RVX07344.1"/>
    </source>
</evidence>
<reference evidence="1 2" key="1">
    <citation type="journal article" date="2018" name="PLoS Genet.">
        <title>Population sequencing reveals clonal diversity and ancestral inbreeding in the grapevine cultivar Chardonnay.</title>
        <authorList>
            <person name="Roach M.J."/>
            <person name="Johnson D.L."/>
            <person name="Bohlmann J."/>
            <person name="van Vuuren H.J."/>
            <person name="Jones S.J."/>
            <person name="Pretorius I.S."/>
            <person name="Schmidt S.A."/>
            <person name="Borneman A.R."/>
        </authorList>
    </citation>
    <scope>NUCLEOTIDE SEQUENCE [LARGE SCALE GENOMIC DNA]</scope>
    <source>
        <strain evidence="2">cv. Chardonnay</strain>
        <tissue evidence="1">Leaf</tissue>
    </source>
</reference>
<organism evidence="1 2">
    <name type="scientific">Vitis vinifera</name>
    <name type="common">Grape</name>
    <dbReference type="NCBI Taxonomy" id="29760"/>
    <lineage>
        <taxon>Eukaryota</taxon>
        <taxon>Viridiplantae</taxon>
        <taxon>Streptophyta</taxon>
        <taxon>Embryophyta</taxon>
        <taxon>Tracheophyta</taxon>
        <taxon>Spermatophyta</taxon>
        <taxon>Magnoliopsida</taxon>
        <taxon>eudicotyledons</taxon>
        <taxon>Gunneridae</taxon>
        <taxon>Pentapetalae</taxon>
        <taxon>rosids</taxon>
        <taxon>Vitales</taxon>
        <taxon>Vitaceae</taxon>
        <taxon>Viteae</taxon>
        <taxon>Vitis</taxon>
    </lineage>
</organism>
<dbReference type="EMBL" id="QGNW01000046">
    <property type="protein sequence ID" value="RVX07344.1"/>
    <property type="molecule type" value="Genomic_DNA"/>
</dbReference>
<protein>
    <submittedName>
        <fullName evidence="1">Uncharacterized protein</fullName>
    </submittedName>
</protein>
<accession>A0A438JEH4</accession>
<evidence type="ECO:0000313" key="2">
    <source>
        <dbReference type="Proteomes" id="UP000288805"/>
    </source>
</evidence>
<dbReference type="Proteomes" id="UP000288805">
    <property type="component" value="Unassembled WGS sequence"/>
</dbReference>
<comment type="caution">
    <text evidence="1">The sequence shown here is derived from an EMBL/GenBank/DDBJ whole genome shotgun (WGS) entry which is preliminary data.</text>
</comment>
<sequence>MVQSSTMLDGWKTYDRQGFCFYGLGNWLCELVAVADMRDGYGDVNENSSLAMVVDMVPRPTKVNSSLSFVALSFACIVTIPKQGCHLDLIQALSGACSVNHHEKLLLAKLRDRSILIFLKLASQLHHQTYLATTTNEASTDVIESYLKDKDGNSYNPSDTLGSFLRVSILHGHLCDMCDIFYVHYFALTPFHDSALSFSTEKLGVGSSTGYIDIWEHFGGDRHIDVDWSPIIEDLYSLELGSACVEVMTTLHGSAPSLRRRAEGCIPSEGSTLCSQSGFTILEALTSLRQEMGSQQRRSLIVQDETPYDLSPPPPPPPIPAVPQASPYLLMVILRRVSDGLAIWDDLERMPVASLPAKFRMPDIERTHHSYAPQQYRPRASHQTYDQVYLPPTLALPYYVVQGTERPPISYSATGHPCYATHFALSVTTNPLLVHTTHTVPPPVDDIHFLDFAELDNHIHMMSWDESEPEPIASYEIYEIGGVTLGPQMPTPFRLILEAASEVQTPYVDVSQTFDVQNILYWDRVLRQPPPTVARPLEGISTPEEARKEDDEILRQFQSTQARISIGACWHLQALTKMH</sequence>
<name>A0A438JEH4_VITVI</name>